<dbReference type="PROSITE" id="PS01266">
    <property type="entry name" value="ADENYLOSUCCIN_SYN_1"/>
    <property type="match status" value="1"/>
</dbReference>
<keyword evidence="7 8" id="KW-0342">GTP-binding</keyword>
<comment type="pathway">
    <text evidence="8 10">Purine metabolism; AMP biosynthesis via de novo pathway; AMP from IMP: step 1/2.</text>
</comment>
<accession>A0A6J0XVR3</accession>
<keyword evidence="8" id="KW-0963">Cytoplasm</keyword>
<comment type="catalytic activity">
    <reaction evidence="8 10">
        <text>IMP + L-aspartate + GTP = N(6)-(1,2-dicarboxyethyl)-AMP + GDP + phosphate + 2 H(+)</text>
        <dbReference type="Rhea" id="RHEA:15753"/>
        <dbReference type="ChEBI" id="CHEBI:15378"/>
        <dbReference type="ChEBI" id="CHEBI:29991"/>
        <dbReference type="ChEBI" id="CHEBI:37565"/>
        <dbReference type="ChEBI" id="CHEBI:43474"/>
        <dbReference type="ChEBI" id="CHEBI:57567"/>
        <dbReference type="ChEBI" id="CHEBI:58053"/>
        <dbReference type="ChEBI" id="CHEBI:58189"/>
        <dbReference type="EC" id="6.3.4.4"/>
    </reaction>
</comment>
<dbReference type="CDD" id="cd03108">
    <property type="entry name" value="AdSS"/>
    <property type="match status" value="1"/>
</dbReference>
<feature type="binding site" evidence="8">
    <location>
        <position position="163"/>
    </location>
    <ligand>
        <name>IMP</name>
        <dbReference type="ChEBI" id="CHEBI:58053"/>
    </ligand>
</feature>
<feature type="binding site" evidence="8">
    <location>
        <begin position="70"/>
        <end position="72"/>
    </location>
    <ligand>
        <name>GTP</name>
        <dbReference type="ChEBI" id="CHEBI:37565"/>
    </ligand>
</feature>
<dbReference type="PANTHER" id="PTHR11846">
    <property type="entry name" value="ADENYLOSUCCINATE SYNTHETASE"/>
    <property type="match status" value="1"/>
</dbReference>
<dbReference type="InterPro" id="IPR042111">
    <property type="entry name" value="Adenylosuccinate_synth_dom3"/>
</dbReference>
<feature type="binding site" evidence="8">
    <location>
        <begin position="43"/>
        <end position="46"/>
    </location>
    <ligand>
        <name>IMP</name>
        <dbReference type="ChEBI" id="CHEBI:58053"/>
    </ligand>
</feature>
<feature type="region of interest" description="Disordered" evidence="11">
    <location>
        <begin position="367"/>
        <end position="450"/>
    </location>
</feature>
<dbReference type="PANTHER" id="PTHR11846:SF2">
    <property type="entry name" value="ADENYLOSUCCINATE SYNTHETASE ISOZYME 1"/>
    <property type="match status" value="1"/>
</dbReference>
<proteinExistence type="inferred from homology"/>
<evidence type="ECO:0000313" key="13">
    <source>
        <dbReference type="RefSeq" id="XP_020753330.1"/>
    </source>
</evidence>
<evidence type="ECO:0000256" key="1">
    <source>
        <dbReference type="ARBA" id="ARBA00011738"/>
    </source>
</evidence>
<feature type="binding site" evidence="8">
    <location>
        <position position="337"/>
    </location>
    <ligand>
        <name>GTP</name>
        <dbReference type="ChEBI" id="CHEBI:37565"/>
    </ligand>
</feature>
<keyword evidence="3 8" id="KW-0479">Metal-binding</keyword>
<feature type="binding site" evidence="8">
    <location>
        <position position="271"/>
    </location>
    <ligand>
        <name>IMP</name>
        <dbReference type="ChEBI" id="CHEBI:58053"/>
    </ligand>
</feature>
<comment type="caution">
    <text evidence="8">Lacks conserved residue(s) required for the propagation of feature annotation.</text>
</comment>
<evidence type="ECO:0000256" key="4">
    <source>
        <dbReference type="ARBA" id="ARBA00022741"/>
    </source>
</evidence>
<comment type="similarity">
    <text evidence="8 10">Belongs to the adenylosuccinate synthetase family.</text>
</comment>
<dbReference type="OrthoDB" id="10265645at2759"/>
<keyword evidence="4 8" id="KW-0547">Nucleotide-binding</keyword>
<dbReference type="GO" id="GO:0046040">
    <property type="term" value="P:IMP metabolic process"/>
    <property type="evidence" value="ECO:0007669"/>
    <property type="project" value="TreeGrafter"/>
</dbReference>
<dbReference type="GO" id="GO:0005525">
    <property type="term" value="F:GTP binding"/>
    <property type="evidence" value="ECO:0007669"/>
    <property type="project" value="UniProtKB-UniRule"/>
</dbReference>
<dbReference type="UniPathway" id="UPA00075">
    <property type="reaction ID" value="UER00335"/>
</dbReference>
<dbReference type="FunFam" id="1.10.300.10:FF:000002">
    <property type="entry name" value="Adenylosuccinate synthetase, chloroplastic"/>
    <property type="match status" value="1"/>
</dbReference>
<feature type="binding site" evidence="8">
    <location>
        <position position="335"/>
    </location>
    <ligand>
        <name>IMP</name>
        <dbReference type="ChEBI" id="CHEBI:58053"/>
    </ligand>
</feature>
<comment type="subunit">
    <text evidence="1 8">Homodimer.</text>
</comment>
<dbReference type="SMART" id="SM00788">
    <property type="entry name" value="Adenylsucc_synt"/>
    <property type="match status" value="1"/>
</dbReference>
<dbReference type="GO" id="GO:0004019">
    <property type="term" value="F:adenylosuccinate synthase activity"/>
    <property type="evidence" value="ECO:0007669"/>
    <property type="project" value="UniProtKB-UniRule"/>
</dbReference>
<dbReference type="InterPro" id="IPR042110">
    <property type="entry name" value="Adenylosuccinate_synth_dom2"/>
</dbReference>
<organism evidence="12 13">
    <name type="scientific">Odocoileus virginianus</name>
    <name type="common">White-tailed deer</name>
    <dbReference type="NCBI Taxonomy" id="9874"/>
    <lineage>
        <taxon>Eukaryota</taxon>
        <taxon>Metazoa</taxon>
        <taxon>Chordata</taxon>
        <taxon>Craniata</taxon>
        <taxon>Vertebrata</taxon>
        <taxon>Euteleostomi</taxon>
        <taxon>Mammalia</taxon>
        <taxon>Eutheria</taxon>
        <taxon>Laurasiatheria</taxon>
        <taxon>Artiodactyla</taxon>
        <taxon>Ruminantia</taxon>
        <taxon>Pecora</taxon>
        <taxon>Cervidae</taxon>
        <taxon>Odocoileinae</taxon>
        <taxon>Odocoileus</taxon>
    </lineage>
</organism>
<dbReference type="GO" id="GO:0005737">
    <property type="term" value="C:cytoplasm"/>
    <property type="evidence" value="ECO:0007669"/>
    <property type="project" value="UniProtKB-SubCell"/>
</dbReference>
<feature type="binding site" evidence="8">
    <location>
        <position position="177"/>
    </location>
    <ligand>
        <name>IMP</name>
        <dbReference type="ChEBI" id="CHEBI:58053"/>
        <note>ligand shared between dimeric partners</note>
    </ligand>
</feature>
<evidence type="ECO:0000256" key="7">
    <source>
        <dbReference type="ARBA" id="ARBA00023134"/>
    </source>
</evidence>
<dbReference type="InterPro" id="IPR042109">
    <property type="entry name" value="Adenylosuccinate_synth_dom1"/>
</dbReference>
<dbReference type="Gene3D" id="3.90.170.10">
    <property type="entry name" value="Adenylosuccinate Synthetase, subunit A, domain 3"/>
    <property type="match status" value="1"/>
</dbReference>
<dbReference type="NCBIfam" id="NF002223">
    <property type="entry name" value="PRK01117.1"/>
    <property type="match status" value="1"/>
</dbReference>
<dbReference type="RefSeq" id="XP_020753330.1">
    <property type="nucleotide sequence ID" value="XM_020897671.2"/>
</dbReference>
<feature type="region of interest" description="Disordered" evidence="11">
    <location>
        <begin position="1"/>
        <end position="25"/>
    </location>
</feature>
<feature type="active site" evidence="9">
    <location>
        <position position="174"/>
    </location>
</feature>
<dbReference type="Pfam" id="PF00709">
    <property type="entry name" value="Adenylsucc_synt"/>
    <property type="match status" value="1"/>
</dbReference>
<sequence>MSGTRASNDRPPSAGGVKRGRLQHEAATTGSRVTVVLGAQWGDEGKGKVVDLLATDADIISRCQGGNNAGHTVVVDGKEYDFHLLPSGIINTKAVSFIGNGVVVHLPGLFEEAEKNEKKGLKDWEKRLVISDRAHLVFDFHQAVDGLQEVQRQAQEGKNIGTTRKGIGPAYSSKAARTGLRICDLLSDFDEFSTRFKNLAQQHQSMFPSLEIDVEGQLKRLKGFAERIRPMVRDGVYFMYEALHGPPKKVLVEGANAALLDIDFGTYPFVTSSNCTVGGVCTGLGIPPQNIGEVYGVVKAYTTRVGIGAFPTEQINEIGDLLQSRGHEWGVTTGRKRRCGWLDLMILRYAHMVNGFTAWVAGLDEAGHPGHPGRDQGRRGVQAQREADPLLPSQPGDPAEGGGGVRDAAGVEGGHHGRPEVGGPPPTGPELHPVRGEPRRSGSEVGRCRQVQRFHDPAVLDKAGADPSGPCRVATSRPFLSRQNQRRKQRDLTAIFCTFVFLFKPSAQPTDFYNLKHLKASVVYIFLNPAISHQLKPEPFSGS</sequence>
<reference evidence="12" key="1">
    <citation type="journal article" date="2022" name="J. Hered.">
        <title>A De Novo Chromosome-Level Genome Assembly of the White-Tailed Deer, Odocoileus Virginianus.</title>
        <authorList>
            <person name="London E.W."/>
            <person name="Roca A.L."/>
            <person name="Novakofski J.E."/>
            <person name="Mateus-Pinilla N.E."/>
        </authorList>
    </citation>
    <scope>NUCLEOTIDE SEQUENCE [LARGE SCALE GENOMIC DNA]</scope>
</reference>
<feature type="binding site" evidence="8">
    <location>
        <begin position="68"/>
        <end position="71"/>
    </location>
    <ligand>
        <name>IMP</name>
        <dbReference type="ChEBI" id="CHEBI:58053"/>
    </ligand>
</feature>
<dbReference type="PROSITE" id="PS00513">
    <property type="entry name" value="ADENYLOSUCCIN_SYN_2"/>
    <property type="match status" value="1"/>
</dbReference>
<feature type="binding site" evidence="8">
    <location>
        <position position="43"/>
    </location>
    <ligand>
        <name>Mg(2+)</name>
        <dbReference type="ChEBI" id="CHEBI:18420"/>
    </ligand>
</feature>
<keyword evidence="6 8" id="KW-0460">Magnesium</keyword>
<feature type="binding site" evidence="8">
    <location>
        <position position="70"/>
    </location>
    <ligand>
        <name>Mg(2+)</name>
        <dbReference type="ChEBI" id="CHEBI:18420"/>
    </ligand>
</feature>
<feature type="active site" description="Proton acceptor" evidence="8">
    <location>
        <position position="43"/>
    </location>
</feature>
<protein>
    <recommendedName>
        <fullName evidence="8 10">Adenylosuccinate synthetase</fullName>
        <shortName evidence="8">AMPSase</shortName>
        <shortName evidence="8">AdSS</shortName>
        <ecNumber evidence="8 10">6.3.4.4</ecNumber>
    </recommendedName>
    <alternativeName>
        <fullName evidence="8">IMP--aspartate ligase</fullName>
    </alternativeName>
</protein>
<evidence type="ECO:0000313" key="12">
    <source>
        <dbReference type="Proteomes" id="UP001652640"/>
    </source>
</evidence>
<dbReference type="KEGG" id="ovr:110139684"/>
<reference evidence="13" key="2">
    <citation type="submission" date="2025-08" db="UniProtKB">
        <authorList>
            <consortium name="RefSeq"/>
        </authorList>
    </citation>
    <scope>IDENTIFICATION</scope>
    <source>
        <tissue evidence="13">Tongue muscle</tissue>
    </source>
</reference>
<evidence type="ECO:0000256" key="9">
    <source>
        <dbReference type="PROSITE-ProRule" id="PRU10134"/>
    </source>
</evidence>
<keyword evidence="2 8" id="KW-0436">Ligase</keyword>
<feature type="binding site" evidence="8">
    <location>
        <begin position="331"/>
        <end position="337"/>
    </location>
    <ligand>
        <name>substrate</name>
    </ligand>
</feature>
<feature type="binding site" evidence="8">
    <location>
        <begin position="42"/>
        <end position="48"/>
    </location>
    <ligand>
        <name>GTP</name>
        <dbReference type="ChEBI" id="CHEBI:37565"/>
    </ligand>
</feature>
<feature type="compositionally biased region" description="Basic and acidic residues" evidence="11">
    <location>
        <begin position="367"/>
        <end position="378"/>
    </location>
</feature>
<evidence type="ECO:0000256" key="6">
    <source>
        <dbReference type="ARBA" id="ARBA00022842"/>
    </source>
</evidence>
<evidence type="ECO:0000256" key="8">
    <source>
        <dbReference type="HAMAP-Rule" id="MF_03125"/>
    </source>
</evidence>
<feature type="compositionally biased region" description="Basic and acidic residues" evidence="11">
    <location>
        <begin position="432"/>
        <end position="442"/>
    </location>
</feature>
<dbReference type="GO" id="GO:0044208">
    <property type="term" value="P:'de novo' AMP biosynthetic process"/>
    <property type="evidence" value="ECO:0007669"/>
    <property type="project" value="UniProtKB-UniRule"/>
</dbReference>
<dbReference type="FunCoup" id="A0A6J0XVR3">
    <property type="interactions" value="650"/>
</dbReference>
<dbReference type="InterPro" id="IPR001114">
    <property type="entry name" value="Adenylosuccinate_synthetase"/>
</dbReference>
<comment type="function">
    <text evidence="10">Plays an important role in the de novo pathway of purine nucleotide biosynthesis.</text>
</comment>
<dbReference type="Gene3D" id="1.10.300.10">
    <property type="entry name" value="Adenylosuccinate Synthetase, subunit A, domain 2"/>
    <property type="match status" value="1"/>
</dbReference>
<dbReference type="GO" id="GO:0000287">
    <property type="term" value="F:magnesium ion binding"/>
    <property type="evidence" value="ECO:0007669"/>
    <property type="project" value="UniProtKB-UniRule"/>
</dbReference>
<evidence type="ECO:0000256" key="10">
    <source>
        <dbReference type="RuleBase" id="RU000520"/>
    </source>
</evidence>
<dbReference type="InParanoid" id="A0A6J0XVR3"/>
<dbReference type="InterPro" id="IPR018220">
    <property type="entry name" value="Adenylosuccin_syn_GTP-bd"/>
</dbReference>
<dbReference type="SUPFAM" id="SSF52540">
    <property type="entry name" value="P-loop containing nucleoside triphosphate hydrolases"/>
    <property type="match status" value="1"/>
</dbReference>
<evidence type="ECO:0000256" key="3">
    <source>
        <dbReference type="ARBA" id="ARBA00022723"/>
    </source>
</evidence>
<comment type="function">
    <text evidence="8">Plays an important role in the de novo pathway and in the salvage pathway of purine nucleotide biosynthesis. Catalyzes the first commited step in the biosynthesis of AMP from IMP.</text>
</comment>
<dbReference type="HAMAP" id="MF_00011">
    <property type="entry name" value="Adenylosucc_synth"/>
    <property type="match status" value="1"/>
</dbReference>
<keyword evidence="12" id="KW-1185">Reference proteome</keyword>
<dbReference type="InterPro" id="IPR033128">
    <property type="entry name" value="Adenylosuccin_syn_Lys_AS"/>
</dbReference>
<dbReference type="NCBIfam" id="TIGR00184">
    <property type="entry name" value="purA"/>
    <property type="match status" value="1"/>
</dbReference>
<evidence type="ECO:0000256" key="2">
    <source>
        <dbReference type="ARBA" id="ARBA00022598"/>
    </source>
</evidence>
<feature type="active site" description="Proton donor" evidence="8">
    <location>
        <position position="71"/>
    </location>
</feature>
<dbReference type="EC" id="6.3.4.4" evidence="8 10"/>
<dbReference type="InterPro" id="IPR027417">
    <property type="entry name" value="P-loop_NTPase"/>
</dbReference>
<feature type="binding site" evidence="8">
    <location>
        <position position="256"/>
    </location>
    <ligand>
        <name>IMP</name>
        <dbReference type="ChEBI" id="CHEBI:58053"/>
    </ligand>
</feature>
<comment type="cofactor">
    <cofactor evidence="8">
        <name>Mg(2+)</name>
        <dbReference type="ChEBI" id="CHEBI:18420"/>
    </cofactor>
    <text evidence="8">Binds 1 Mg(2+) ion per subunit.</text>
</comment>
<evidence type="ECO:0000256" key="5">
    <source>
        <dbReference type="ARBA" id="ARBA00022755"/>
    </source>
</evidence>
<dbReference type="Proteomes" id="UP001652640">
    <property type="component" value="Chromosome 16"/>
</dbReference>
<gene>
    <name evidence="13" type="primary">ADSS1</name>
</gene>
<evidence type="ECO:0000256" key="11">
    <source>
        <dbReference type="SAM" id="MobiDB-lite"/>
    </source>
</evidence>
<dbReference type="Gene3D" id="3.40.440.10">
    <property type="entry name" value="Adenylosuccinate Synthetase, subunit A, domain 1"/>
    <property type="match status" value="1"/>
</dbReference>
<dbReference type="AlphaFoldDB" id="A0A6J0XVR3"/>
<keyword evidence="5 8" id="KW-0658">Purine biosynthesis</keyword>
<comment type="subcellular location">
    <subcellularLocation>
        <location evidence="8">Cytoplasm</location>
    </subcellularLocation>
</comment>
<name>A0A6J0XVR3_ODOVR</name>